<reference evidence="7" key="1">
    <citation type="submission" date="2025-08" db="UniProtKB">
        <authorList>
            <consortium name="Ensembl"/>
        </authorList>
    </citation>
    <scope>IDENTIFICATION</scope>
</reference>
<comment type="similarity">
    <text evidence="2">Belongs to the COA8 family.</text>
</comment>
<dbReference type="PANTHER" id="PTHR31107:SF2">
    <property type="entry name" value="CYTOCHROME C OXIDASE ASSEMBLY FACTOR 8"/>
    <property type="match status" value="1"/>
</dbReference>
<proteinExistence type="inferred from homology"/>
<dbReference type="InterPro" id="IPR018796">
    <property type="entry name" value="COA8"/>
</dbReference>
<name>A0A3Q3J977_MONAL</name>
<evidence type="ECO:0000256" key="6">
    <source>
        <dbReference type="ARBA" id="ARBA00023136"/>
    </source>
</evidence>
<evidence type="ECO:0000313" key="8">
    <source>
        <dbReference type="Proteomes" id="UP000261600"/>
    </source>
</evidence>
<reference evidence="7" key="2">
    <citation type="submission" date="2025-09" db="UniProtKB">
        <authorList>
            <consortium name="Ensembl"/>
        </authorList>
    </citation>
    <scope>IDENTIFICATION</scope>
</reference>
<sequence>MASRTAAAAMGCLTWRSFTPVTLHAPLRPHSLSAVSSRFCSSKQATQQDKIAQKSTFRPAASSTHDWVGPPNPLSNLPLIIYHVPENESELEKRLRHLRQETEDWNHDFWTKQNLSFSKEKDAFIISQLEAKGLTLRDEQGRCRSLNSEEMAVFYKSFLDKNRIRHANYNKEWYRRNLTITLLMARVALNKMWRTVTNRQNSRKNSTPTT</sequence>
<keyword evidence="8" id="KW-1185">Reference proteome</keyword>
<keyword evidence="4" id="KW-0809">Transit peptide</keyword>
<dbReference type="Ensembl" id="ENSMALT00000015621.1">
    <property type="protein sequence ID" value="ENSMALP00000015308.1"/>
    <property type="gene ID" value="ENSMALG00000010754.1"/>
</dbReference>
<dbReference type="GO" id="GO:0097193">
    <property type="term" value="P:intrinsic apoptotic signaling pathway"/>
    <property type="evidence" value="ECO:0007669"/>
    <property type="project" value="InterPro"/>
</dbReference>
<evidence type="ECO:0000256" key="2">
    <source>
        <dbReference type="ARBA" id="ARBA00005453"/>
    </source>
</evidence>
<evidence type="ECO:0000256" key="3">
    <source>
        <dbReference type="ARBA" id="ARBA00022792"/>
    </source>
</evidence>
<dbReference type="KEGG" id="malb:109953280"/>
<keyword evidence="6" id="KW-0472">Membrane</keyword>
<dbReference type="GO" id="GO:0005743">
    <property type="term" value="C:mitochondrial inner membrane"/>
    <property type="evidence" value="ECO:0007669"/>
    <property type="project" value="UniProtKB-SubCell"/>
</dbReference>
<evidence type="ECO:0000256" key="5">
    <source>
        <dbReference type="ARBA" id="ARBA00023128"/>
    </source>
</evidence>
<evidence type="ECO:0008006" key="9">
    <source>
        <dbReference type="Google" id="ProtNLM"/>
    </source>
</evidence>
<keyword evidence="5" id="KW-0496">Mitochondrion</keyword>
<accession>A0A3Q3J977</accession>
<comment type="subcellular location">
    <subcellularLocation>
        <location evidence="1">Mitochondrion inner membrane</location>
        <topology evidence="1">Peripheral membrane protein</topology>
        <orientation evidence="1">Matrix side</orientation>
    </subcellularLocation>
</comment>
<dbReference type="CTD" id="84334"/>
<dbReference type="GeneID" id="109953280"/>
<dbReference type="Pfam" id="PF10231">
    <property type="entry name" value="COA8"/>
    <property type="match status" value="1"/>
</dbReference>
<dbReference type="Proteomes" id="UP000261600">
    <property type="component" value="Unplaced"/>
</dbReference>
<dbReference type="PANTHER" id="PTHR31107">
    <property type="entry name" value="APOPTOGENIC PROTEIN 1, MITOCHONDRIAL"/>
    <property type="match status" value="1"/>
</dbReference>
<keyword evidence="3" id="KW-0999">Mitochondrion inner membrane</keyword>
<evidence type="ECO:0000313" key="7">
    <source>
        <dbReference type="Ensembl" id="ENSMALP00000015308.1"/>
    </source>
</evidence>
<evidence type="ECO:0000256" key="1">
    <source>
        <dbReference type="ARBA" id="ARBA00004443"/>
    </source>
</evidence>
<dbReference type="RefSeq" id="XP_020444362.1">
    <property type="nucleotide sequence ID" value="XM_020588706.1"/>
</dbReference>
<protein>
    <recommendedName>
        <fullName evidence="9">Cytochrome c oxidase assembly factor 8</fullName>
    </recommendedName>
</protein>
<evidence type="ECO:0000256" key="4">
    <source>
        <dbReference type="ARBA" id="ARBA00022946"/>
    </source>
</evidence>
<dbReference type="AlphaFoldDB" id="A0A3Q3J977"/>
<dbReference type="OrthoDB" id="6246201at2759"/>
<organism evidence="7 8">
    <name type="scientific">Monopterus albus</name>
    <name type="common">Swamp eel</name>
    <dbReference type="NCBI Taxonomy" id="43700"/>
    <lineage>
        <taxon>Eukaryota</taxon>
        <taxon>Metazoa</taxon>
        <taxon>Chordata</taxon>
        <taxon>Craniata</taxon>
        <taxon>Vertebrata</taxon>
        <taxon>Euteleostomi</taxon>
        <taxon>Actinopterygii</taxon>
        <taxon>Neopterygii</taxon>
        <taxon>Teleostei</taxon>
        <taxon>Neoteleostei</taxon>
        <taxon>Acanthomorphata</taxon>
        <taxon>Anabantaria</taxon>
        <taxon>Synbranchiformes</taxon>
        <taxon>Synbranchidae</taxon>
        <taxon>Monopterus</taxon>
    </lineage>
</organism>
<dbReference type="STRING" id="43700.ENSMALP00000015308"/>